<dbReference type="GO" id="GO:0016567">
    <property type="term" value="P:protein ubiquitination"/>
    <property type="evidence" value="ECO:0007669"/>
    <property type="project" value="InterPro"/>
</dbReference>
<accession>A0AAQ3KDB4</accession>
<keyword evidence="11 15" id="KW-1133">Transmembrane helix</keyword>
<evidence type="ECO:0000256" key="1">
    <source>
        <dbReference type="ARBA" id="ARBA00000900"/>
    </source>
</evidence>
<comment type="pathway">
    <text evidence="3">Protein modification; protein ubiquitination.</text>
</comment>
<evidence type="ECO:0000256" key="13">
    <source>
        <dbReference type="PROSITE-ProRule" id="PRU00175"/>
    </source>
</evidence>
<keyword evidence="8 13" id="KW-0863">Zinc-finger</keyword>
<evidence type="ECO:0000256" key="8">
    <source>
        <dbReference type="ARBA" id="ARBA00022771"/>
    </source>
</evidence>
<comment type="catalytic activity">
    <reaction evidence="1">
        <text>S-ubiquitinyl-[E2 ubiquitin-conjugating enzyme]-L-cysteine + [acceptor protein]-L-lysine = [E2 ubiquitin-conjugating enzyme]-L-cysteine + N(6)-ubiquitinyl-[acceptor protein]-L-lysine.</text>
        <dbReference type="EC" id="2.3.2.27"/>
    </reaction>
</comment>
<protein>
    <recommendedName>
        <fullName evidence="4">RING-type E3 ubiquitin transferase</fullName>
        <ecNumber evidence="4">2.3.2.27</ecNumber>
    </recommendedName>
</protein>
<dbReference type="FunFam" id="3.30.40.10:FF:000233">
    <property type="entry name" value="RING-H2 finger protein ATL54"/>
    <property type="match status" value="1"/>
</dbReference>
<keyword evidence="7" id="KW-0479">Metal-binding</keyword>
<gene>
    <name evidence="17" type="ORF">Cni_G15039</name>
</gene>
<evidence type="ECO:0000259" key="16">
    <source>
        <dbReference type="PROSITE" id="PS50089"/>
    </source>
</evidence>
<evidence type="ECO:0000256" key="4">
    <source>
        <dbReference type="ARBA" id="ARBA00012483"/>
    </source>
</evidence>
<dbReference type="Pfam" id="PF13639">
    <property type="entry name" value="zf-RING_2"/>
    <property type="match status" value="1"/>
</dbReference>
<dbReference type="PROSITE" id="PS50089">
    <property type="entry name" value="ZF_RING_2"/>
    <property type="match status" value="1"/>
</dbReference>
<evidence type="ECO:0000256" key="9">
    <source>
        <dbReference type="ARBA" id="ARBA00022786"/>
    </source>
</evidence>
<dbReference type="EC" id="2.3.2.27" evidence="4"/>
<dbReference type="InterPro" id="IPR044600">
    <property type="entry name" value="ATL1/ATL16-like"/>
</dbReference>
<dbReference type="Gene3D" id="3.30.40.10">
    <property type="entry name" value="Zinc/RING finger domain, C3HC4 (zinc finger)"/>
    <property type="match status" value="1"/>
</dbReference>
<dbReference type="EMBL" id="CP136893">
    <property type="protein sequence ID" value="WOL06307.1"/>
    <property type="molecule type" value="Genomic_DNA"/>
</dbReference>
<keyword evidence="6 15" id="KW-0812">Transmembrane</keyword>
<feature type="transmembrane region" description="Helical" evidence="15">
    <location>
        <begin position="55"/>
        <end position="78"/>
    </location>
</feature>
<dbReference type="AlphaFoldDB" id="A0AAQ3KDB4"/>
<evidence type="ECO:0000256" key="7">
    <source>
        <dbReference type="ARBA" id="ARBA00022723"/>
    </source>
</evidence>
<keyword evidence="12 15" id="KW-0472">Membrane</keyword>
<feature type="domain" description="RING-type" evidence="16">
    <location>
        <begin position="147"/>
        <end position="189"/>
    </location>
</feature>
<dbReference type="PANTHER" id="PTHR46913:SF22">
    <property type="entry name" value="RING-TYPE E3 UBIQUITIN TRANSFERASE"/>
    <property type="match status" value="1"/>
</dbReference>
<dbReference type="GO" id="GO:0008270">
    <property type="term" value="F:zinc ion binding"/>
    <property type="evidence" value="ECO:0007669"/>
    <property type="project" value="UniProtKB-KW"/>
</dbReference>
<evidence type="ECO:0000256" key="3">
    <source>
        <dbReference type="ARBA" id="ARBA00004906"/>
    </source>
</evidence>
<dbReference type="InterPro" id="IPR013083">
    <property type="entry name" value="Znf_RING/FYVE/PHD"/>
</dbReference>
<sequence length="331" mass="36509">MAGADNSQPTWVPYEPAKDCSLGFCSFYCPQWCYVTFPPPPPPLLLSDDSSGRTFSPLAIAVIGSLASAFLLVSYYTIVTKYCGTFRPPPWRLRRAPDGHELLDDDLHEEAWQLSSPTSSGLDEASIGKIAVCKYRVGDGAIDGTDCAVCLSEFREDESLRLLPKCRHAFHVRCIDTWLKSHSNCPLCRASIVPMNSPPPEPETTSVFEENEAISVTENPAMDGPQEVESKSPPGIVEEGNYVIDIRDDDFKPMRRSLSFNHSSCDRPSIAEFLQMSDEDEVSAAGISSSRWRGEQSSRSRGVHCGTSPVRMKRSFSSGRHVKGRNAVLPI</sequence>
<evidence type="ECO:0000256" key="11">
    <source>
        <dbReference type="ARBA" id="ARBA00022989"/>
    </source>
</evidence>
<evidence type="ECO:0000313" key="17">
    <source>
        <dbReference type="EMBL" id="WOL06307.1"/>
    </source>
</evidence>
<evidence type="ECO:0000313" key="18">
    <source>
        <dbReference type="Proteomes" id="UP001327560"/>
    </source>
</evidence>
<dbReference type="InterPro" id="IPR001841">
    <property type="entry name" value="Znf_RING"/>
</dbReference>
<comment type="subcellular location">
    <subcellularLocation>
        <location evidence="2">Membrane</location>
        <topology evidence="2">Single-pass membrane protein</topology>
    </subcellularLocation>
</comment>
<keyword evidence="5" id="KW-0808">Transferase</keyword>
<reference evidence="17 18" key="1">
    <citation type="submission" date="2023-10" db="EMBL/GenBank/DDBJ databases">
        <title>Chromosome-scale genome assembly provides insights into flower coloration mechanisms of Canna indica.</title>
        <authorList>
            <person name="Li C."/>
        </authorList>
    </citation>
    <scope>NUCLEOTIDE SEQUENCE [LARGE SCALE GENOMIC DNA]</scope>
    <source>
        <tissue evidence="17">Flower</tissue>
    </source>
</reference>
<dbReference type="SMART" id="SM00184">
    <property type="entry name" value="RING"/>
    <property type="match status" value="1"/>
</dbReference>
<evidence type="ECO:0000256" key="6">
    <source>
        <dbReference type="ARBA" id="ARBA00022692"/>
    </source>
</evidence>
<dbReference type="PANTHER" id="PTHR46913">
    <property type="entry name" value="RING-H2 FINGER PROTEIN ATL16"/>
    <property type="match status" value="1"/>
</dbReference>
<evidence type="ECO:0000256" key="14">
    <source>
        <dbReference type="SAM" id="MobiDB-lite"/>
    </source>
</evidence>
<dbReference type="Proteomes" id="UP001327560">
    <property type="component" value="Chromosome 4"/>
</dbReference>
<dbReference type="CDD" id="cd16461">
    <property type="entry name" value="RING-H2_EL5-like"/>
    <property type="match status" value="1"/>
</dbReference>
<evidence type="ECO:0000256" key="12">
    <source>
        <dbReference type="ARBA" id="ARBA00023136"/>
    </source>
</evidence>
<keyword evidence="18" id="KW-1185">Reference proteome</keyword>
<dbReference type="GO" id="GO:0016020">
    <property type="term" value="C:membrane"/>
    <property type="evidence" value="ECO:0007669"/>
    <property type="project" value="UniProtKB-SubCell"/>
</dbReference>
<name>A0AAQ3KDB4_9LILI</name>
<dbReference type="SUPFAM" id="SSF57850">
    <property type="entry name" value="RING/U-box"/>
    <property type="match status" value="1"/>
</dbReference>
<dbReference type="GO" id="GO:0061630">
    <property type="term" value="F:ubiquitin protein ligase activity"/>
    <property type="evidence" value="ECO:0007669"/>
    <property type="project" value="UniProtKB-EC"/>
</dbReference>
<organism evidence="17 18">
    <name type="scientific">Canna indica</name>
    <name type="common">Indian-shot</name>
    <dbReference type="NCBI Taxonomy" id="4628"/>
    <lineage>
        <taxon>Eukaryota</taxon>
        <taxon>Viridiplantae</taxon>
        <taxon>Streptophyta</taxon>
        <taxon>Embryophyta</taxon>
        <taxon>Tracheophyta</taxon>
        <taxon>Spermatophyta</taxon>
        <taxon>Magnoliopsida</taxon>
        <taxon>Liliopsida</taxon>
        <taxon>Zingiberales</taxon>
        <taxon>Cannaceae</taxon>
        <taxon>Canna</taxon>
    </lineage>
</organism>
<keyword evidence="9" id="KW-0833">Ubl conjugation pathway</keyword>
<evidence type="ECO:0000256" key="5">
    <source>
        <dbReference type="ARBA" id="ARBA00022679"/>
    </source>
</evidence>
<feature type="region of interest" description="Disordered" evidence="14">
    <location>
        <begin position="288"/>
        <end position="308"/>
    </location>
</feature>
<evidence type="ECO:0000256" key="2">
    <source>
        <dbReference type="ARBA" id="ARBA00004167"/>
    </source>
</evidence>
<proteinExistence type="predicted"/>
<evidence type="ECO:0000256" key="10">
    <source>
        <dbReference type="ARBA" id="ARBA00022833"/>
    </source>
</evidence>
<keyword evidence="10" id="KW-0862">Zinc</keyword>
<evidence type="ECO:0000256" key="15">
    <source>
        <dbReference type="SAM" id="Phobius"/>
    </source>
</evidence>